<keyword evidence="2" id="KW-1185">Reference proteome</keyword>
<dbReference type="Proteomes" id="UP001470230">
    <property type="component" value="Unassembled WGS sequence"/>
</dbReference>
<gene>
    <name evidence="1" type="ORF">M9Y10_035700</name>
</gene>
<organism evidence="1 2">
    <name type="scientific">Tritrichomonas musculus</name>
    <dbReference type="NCBI Taxonomy" id="1915356"/>
    <lineage>
        <taxon>Eukaryota</taxon>
        <taxon>Metamonada</taxon>
        <taxon>Parabasalia</taxon>
        <taxon>Tritrichomonadida</taxon>
        <taxon>Tritrichomonadidae</taxon>
        <taxon>Tritrichomonas</taxon>
    </lineage>
</organism>
<evidence type="ECO:0000313" key="1">
    <source>
        <dbReference type="EMBL" id="KAK8838278.1"/>
    </source>
</evidence>
<accession>A0ABR2GX94</accession>
<protein>
    <submittedName>
        <fullName evidence="1">Uncharacterized protein</fullName>
    </submittedName>
</protein>
<comment type="caution">
    <text evidence="1">The sequence shown here is derived from an EMBL/GenBank/DDBJ whole genome shotgun (WGS) entry which is preliminary data.</text>
</comment>
<evidence type="ECO:0000313" key="2">
    <source>
        <dbReference type="Proteomes" id="UP001470230"/>
    </source>
</evidence>
<dbReference type="EMBL" id="JAPFFF010000056">
    <property type="protein sequence ID" value="KAK8838278.1"/>
    <property type="molecule type" value="Genomic_DNA"/>
</dbReference>
<sequence>MVSLENTENLNETEEDQLDCLNSCYVVEKHYFESIESDKSNPYSIINLLNRPNILQAPPEKVTVEPPDIKKDQENKTKRSKKYSLYSDISFKPGNTPIYDQDLSLEQFIKYLNFKINGDKNHVITKDTLSVFYNQIQRIMNLGPLTRSEKRSKIKVFMKLHKYSKDVMFFLENKPHFFLDPTLLHIKLKSNKRKKYRFRAGQTDQINNL</sequence>
<reference evidence="1 2" key="1">
    <citation type="submission" date="2024-04" db="EMBL/GenBank/DDBJ databases">
        <title>Tritrichomonas musculus Genome.</title>
        <authorList>
            <person name="Alves-Ferreira E."/>
            <person name="Grigg M."/>
            <person name="Lorenzi H."/>
            <person name="Galac M."/>
        </authorList>
    </citation>
    <scope>NUCLEOTIDE SEQUENCE [LARGE SCALE GENOMIC DNA]</scope>
    <source>
        <strain evidence="1 2">EAF2021</strain>
    </source>
</reference>
<proteinExistence type="predicted"/>
<name>A0ABR2GX94_9EUKA</name>